<dbReference type="AlphaFoldDB" id="A0A0P1GKL5"/>
<feature type="transmembrane region" description="Helical" evidence="1">
    <location>
        <begin position="50"/>
        <end position="70"/>
    </location>
</feature>
<organism evidence="2 3">
    <name type="scientific">Tropicibacter naphthalenivorans</name>
    <dbReference type="NCBI Taxonomy" id="441103"/>
    <lineage>
        <taxon>Bacteria</taxon>
        <taxon>Pseudomonadati</taxon>
        <taxon>Pseudomonadota</taxon>
        <taxon>Alphaproteobacteria</taxon>
        <taxon>Rhodobacterales</taxon>
        <taxon>Roseobacteraceae</taxon>
        <taxon>Tropicibacter</taxon>
    </lineage>
</organism>
<name>A0A0P1GKL5_9RHOB</name>
<keyword evidence="1" id="KW-1133">Transmembrane helix</keyword>
<feature type="transmembrane region" description="Helical" evidence="1">
    <location>
        <begin position="21"/>
        <end position="38"/>
    </location>
</feature>
<dbReference type="Proteomes" id="UP000054935">
    <property type="component" value="Unassembled WGS sequence"/>
</dbReference>
<keyword evidence="1" id="KW-0812">Transmembrane</keyword>
<evidence type="ECO:0000313" key="2">
    <source>
        <dbReference type="EMBL" id="CUH82645.1"/>
    </source>
</evidence>
<sequence length="82" mass="9301">MPLFVERQTYRRRRLVDAARALPVLGLMLWWVPLLWSLPEEPMPASTALIYIFLVWAGLVAAAGLLIYALQAKRNRGPEDAP</sequence>
<evidence type="ECO:0000313" key="3">
    <source>
        <dbReference type="Proteomes" id="UP000054935"/>
    </source>
</evidence>
<evidence type="ECO:0000256" key="1">
    <source>
        <dbReference type="SAM" id="Phobius"/>
    </source>
</evidence>
<gene>
    <name evidence="2" type="ORF">TRN7648_04187</name>
</gene>
<dbReference type="EMBL" id="CYSE01000018">
    <property type="protein sequence ID" value="CUH82645.1"/>
    <property type="molecule type" value="Genomic_DNA"/>
</dbReference>
<reference evidence="2 3" key="1">
    <citation type="submission" date="2015-09" db="EMBL/GenBank/DDBJ databases">
        <authorList>
            <consortium name="Swine Surveillance"/>
        </authorList>
    </citation>
    <scope>NUCLEOTIDE SEQUENCE [LARGE SCALE GENOMIC DNA]</scope>
    <source>
        <strain evidence="2 3">CECT 7648</strain>
    </source>
</reference>
<keyword evidence="1" id="KW-0472">Membrane</keyword>
<proteinExistence type="predicted"/>
<dbReference type="STRING" id="441103.TRN7648_04187"/>
<accession>A0A0P1GKL5</accession>
<protein>
    <submittedName>
        <fullName evidence="2">Uncharacterized protein</fullName>
    </submittedName>
</protein>
<keyword evidence="3" id="KW-1185">Reference proteome</keyword>